<gene>
    <name evidence="1" type="ORF">SDC9_171691</name>
</gene>
<comment type="caution">
    <text evidence="1">The sequence shown here is derived from an EMBL/GenBank/DDBJ whole genome shotgun (WGS) entry which is preliminary data.</text>
</comment>
<dbReference type="EMBL" id="VSSQ01073107">
    <property type="protein sequence ID" value="MPN24296.1"/>
    <property type="molecule type" value="Genomic_DNA"/>
</dbReference>
<sequence length="186" mass="20591">MQQSLLVFRPQPGGNFRHGVDIPRLVVYQHDAHQRRVGPDGSQHRFRGNISVPVGSQEGDLVPVLFQPSAPFQNRAVLHGCGDNVLPHPPVLPQSRSKRPVVGLRAAGGEKQPPRLAAQSVRDLSAAVVHQPPRLPAIGILRAGISILLRQHTVHLVRHRFGHRRGGGVIEIDHWKHSFDWGLPQR</sequence>
<name>A0A645GDR6_9ZZZZ</name>
<proteinExistence type="predicted"/>
<evidence type="ECO:0000313" key="1">
    <source>
        <dbReference type="EMBL" id="MPN24296.1"/>
    </source>
</evidence>
<reference evidence="1" key="1">
    <citation type="submission" date="2019-08" db="EMBL/GenBank/DDBJ databases">
        <authorList>
            <person name="Kucharzyk K."/>
            <person name="Murdoch R.W."/>
            <person name="Higgins S."/>
            <person name="Loffler F."/>
        </authorList>
    </citation>
    <scope>NUCLEOTIDE SEQUENCE</scope>
</reference>
<dbReference type="AlphaFoldDB" id="A0A645GDR6"/>
<protein>
    <submittedName>
        <fullName evidence="1">Uncharacterized protein</fullName>
    </submittedName>
</protein>
<accession>A0A645GDR6</accession>
<organism evidence="1">
    <name type="scientific">bioreactor metagenome</name>
    <dbReference type="NCBI Taxonomy" id="1076179"/>
    <lineage>
        <taxon>unclassified sequences</taxon>
        <taxon>metagenomes</taxon>
        <taxon>ecological metagenomes</taxon>
    </lineage>
</organism>